<protein>
    <submittedName>
        <fullName evidence="4">Ca2+/calmodulin-dependent protein kinase kinase (inferred by orthology to a C. elegans protein)</fullName>
    </submittedName>
</protein>
<name>A0A0M3J2W8_ANISI</name>
<evidence type="ECO:0000313" key="4">
    <source>
        <dbReference type="WBParaSite" id="ASIM_0000188001-mRNA-1"/>
    </source>
</evidence>
<dbReference type="OrthoDB" id="5868951at2759"/>
<sequence>MLPEIKVHDWVTKFGQYPMPSETENCHLVTVTEEEIENCVQVVPRLDTLILVKAMGHRKRFGNPFRTKNKDVRMRKAVSVREKSYAPSMDRHDDSDENIKDATKRYEPSQDNSVEQIESGVEALSLCARVYEESSRATSRSISQAATARQ</sequence>
<keyword evidence="3" id="KW-1185">Reference proteome</keyword>
<evidence type="ECO:0000256" key="1">
    <source>
        <dbReference type="SAM" id="MobiDB-lite"/>
    </source>
</evidence>
<proteinExistence type="predicted"/>
<feature type="region of interest" description="Disordered" evidence="1">
    <location>
        <begin position="62"/>
        <end position="117"/>
    </location>
</feature>
<reference evidence="2 3" key="2">
    <citation type="submission" date="2018-11" db="EMBL/GenBank/DDBJ databases">
        <authorList>
            <consortium name="Pathogen Informatics"/>
        </authorList>
    </citation>
    <scope>NUCLEOTIDE SEQUENCE [LARGE SCALE GENOMIC DNA]</scope>
</reference>
<dbReference type="Proteomes" id="UP000267096">
    <property type="component" value="Unassembled WGS sequence"/>
</dbReference>
<dbReference type="EMBL" id="UYRR01002017">
    <property type="protein sequence ID" value="VDK19194.1"/>
    <property type="molecule type" value="Genomic_DNA"/>
</dbReference>
<dbReference type="AlphaFoldDB" id="A0A0M3J2W8"/>
<gene>
    <name evidence="2" type="ORF">ASIM_LOCUS1751</name>
</gene>
<dbReference type="WBParaSite" id="ASIM_0000188001-mRNA-1">
    <property type="protein sequence ID" value="ASIM_0000188001-mRNA-1"/>
    <property type="gene ID" value="ASIM_0000188001"/>
</dbReference>
<feature type="compositionally biased region" description="Basic and acidic residues" evidence="1">
    <location>
        <begin position="68"/>
        <end position="108"/>
    </location>
</feature>
<evidence type="ECO:0000313" key="3">
    <source>
        <dbReference type="Proteomes" id="UP000267096"/>
    </source>
</evidence>
<reference evidence="4" key="1">
    <citation type="submission" date="2017-02" db="UniProtKB">
        <authorList>
            <consortium name="WormBaseParasite"/>
        </authorList>
    </citation>
    <scope>IDENTIFICATION</scope>
</reference>
<accession>A0A0M3J2W8</accession>
<organism evidence="4">
    <name type="scientific">Anisakis simplex</name>
    <name type="common">Herring worm</name>
    <dbReference type="NCBI Taxonomy" id="6269"/>
    <lineage>
        <taxon>Eukaryota</taxon>
        <taxon>Metazoa</taxon>
        <taxon>Ecdysozoa</taxon>
        <taxon>Nematoda</taxon>
        <taxon>Chromadorea</taxon>
        <taxon>Rhabditida</taxon>
        <taxon>Spirurina</taxon>
        <taxon>Ascaridomorpha</taxon>
        <taxon>Ascaridoidea</taxon>
        <taxon>Anisakidae</taxon>
        <taxon>Anisakis</taxon>
        <taxon>Anisakis simplex complex</taxon>
    </lineage>
</organism>
<evidence type="ECO:0000313" key="2">
    <source>
        <dbReference type="EMBL" id="VDK19194.1"/>
    </source>
</evidence>